<keyword evidence="10" id="KW-0175">Coiled coil</keyword>
<feature type="domain" description="AAA+ ATPase" evidence="12">
    <location>
        <begin position="21"/>
        <end position="506"/>
    </location>
</feature>
<evidence type="ECO:0000256" key="3">
    <source>
        <dbReference type="ARBA" id="ARBA00021315"/>
    </source>
</evidence>
<name>A0ABX7P1X3_9BACT</name>
<dbReference type="Pfam" id="PF02463">
    <property type="entry name" value="SMC_N"/>
    <property type="match status" value="1"/>
</dbReference>
<evidence type="ECO:0000256" key="10">
    <source>
        <dbReference type="SAM" id="Coils"/>
    </source>
</evidence>
<dbReference type="PIRSF" id="PIRSF003128">
    <property type="entry name" value="RecN"/>
    <property type="match status" value="1"/>
</dbReference>
<dbReference type="SUPFAM" id="SSF52540">
    <property type="entry name" value="P-loop containing nucleoside triphosphate hydrolases"/>
    <property type="match status" value="1"/>
</dbReference>
<dbReference type="PANTHER" id="PTHR11059">
    <property type="entry name" value="DNA REPAIR PROTEIN RECN"/>
    <property type="match status" value="1"/>
</dbReference>
<dbReference type="Gene3D" id="3.40.50.300">
    <property type="entry name" value="P-loop containing nucleotide triphosphate hydrolases"/>
    <property type="match status" value="2"/>
</dbReference>
<keyword evidence="6" id="KW-0067">ATP-binding</keyword>
<evidence type="ECO:0000256" key="9">
    <source>
        <dbReference type="PIRNR" id="PIRNR003128"/>
    </source>
</evidence>
<dbReference type="EMBL" id="CP071090">
    <property type="protein sequence ID" value="QSQ24277.1"/>
    <property type="molecule type" value="Genomic_DNA"/>
</dbReference>
<keyword evidence="7 9" id="KW-0234">DNA repair</keyword>
<comment type="function">
    <text evidence="1 9">May be involved in recombinational repair of damaged DNA.</text>
</comment>
<keyword evidence="14" id="KW-1185">Reference proteome</keyword>
<evidence type="ECO:0000256" key="1">
    <source>
        <dbReference type="ARBA" id="ARBA00003618"/>
    </source>
</evidence>
<protein>
    <recommendedName>
        <fullName evidence="3 9">DNA repair protein RecN</fullName>
    </recommendedName>
    <alternativeName>
        <fullName evidence="8 9">Recombination protein N</fullName>
    </alternativeName>
</protein>
<organism evidence="13 14">
    <name type="scientific">Pyxidicoccus parkwayensis</name>
    <dbReference type="NCBI Taxonomy" id="2813578"/>
    <lineage>
        <taxon>Bacteria</taxon>
        <taxon>Pseudomonadati</taxon>
        <taxon>Myxococcota</taxon>
        <taxon>Myxococcia</taxon>
        <taxon>Myxococcales</taxon>
        <taxon>Cystobacterineae</taxon>
        <taxon>Myxococcaceae</taxon>
        <taxon>Pyxidicoccus</taxon>
    </lineage>
</organism>
<keyword evidence="5 9" id="KW-0227">DNA damage</keyword>
<evidence type="ECO:0000313" key="13">
    <source>
        <dbReference type="EMBL" id="QSQ24277.1"/>
    </source>
</evidence>
<evidence type="ECO:0000256" key="4">
    <source>
        <dbReference type="ARBA" id="ARBA00022741"/>
    </source>
</evidence>
<evidence type="ECO:0000256" key="5">
    <source>
        <dbReference type="ARBA" id="ARBA00022763"/>
    </source>
</evidence>
<gene>
    <name evidence="13" type="primary">recN</name>
    <name evidence="13" type="ORF">JY651_04735</name>
</gene>
<dbReference type="RefSeq" id="WP_206725843.1">
    <property type="nucleotide sequence ID" value="NZ_CP071090.1"/>
</dbReference>
<dbReference type="CDD" id="cd03241">
    <property type="entry name" value="ABC_RecN"/>
    <property type="match status" value="2"/>
</dbReference>
<evidence type="ECO:0000256" key="2">
    <source>
        <dbReference type="ARBA" id="ARBA00009441"/>
    </source>
</evidence>
<keyword evidence="4" id="KW-0547">Nucleotide-binding</keyword>
<evidence type="ECO:0000256" key="11">
    <source>
        <dbReference type="SAM" id="MobiDB-lite"/>
    </source>
</evidence>
<dbReference type="InterPro" id="IPR004604">
    <property type="entry name" value="DNA_recomb/repair_RecN"/>
</dbReference>
<dbReference type="InterPro" id="IPR027417">
    <property type="entry name" value="P-loop_NTPase"/>
</dbReference>
<feature type="region of interest" description="Disordered" evidence="11">
    <location>
        <begin position="552"/>
        <end position="582"/>
    </location>
</feature>
<dbReference type="PANTHER" id="PTHR11059:SF0">
    <property type="entry name" value="DNA REPAIR PROTEIN RECN"/>
    <property type="match status" value="1"/>
</dbReference>
<dbReference type="InterPro" id="IPR003395">
    <property type="entry name" value="RecF/RecN/SMC_N"/>
</dbReference>
<feature type="coiled-coil region" evidence="10">
    <location>
        <begin position="317"/>
        <end position="354"/>
    </location>
</feature>
<proteinExistence type="inferred from homology"/>
<evidence type="ECO:0000256" key="7">
    <source>
        <dbReference type="ARBA" id="ARBA00023204"/>
    </source>
</evidence>
<dbReference type="InterPro" id="IPR003593">
    <property type="entry name" value="AAA+_ATPase"/>
</dbReference>
<reference evidence="13 14" key="1">
    <citation type="submission" date="2021-02" db="EMBL/GenBank/DDBJ databases">
        <title>De Novo genome assembly of isolated myxobacteria.</title>
        <authorList>
            <person name="Stevens D.C."/>
        </authorList>
    </citation>
    <scope>NUCLEOTIDE SEQUENCE [LARGE SCALE GENOMIC DNA]</scope>
    <source>
        <strain evidence="14">SCPEA02</strain>
    </source>
</reference>
<dbReference type="Proteomes" id="UP000662747">
    <property type="component" value="Chromosome"/>
</dbReference>
<comment type="similarity">
    <text evidence="2 9">Belongs to the RecN family.</text>
</comment>
<evidence type="ECO:0000313" key="14">
    <source>
        <dbReference type="Proteomes" id="UP000662747"/>
    </source>
</evidence>
<evidence type="ECO:0000259" key="12">
    <source>
        <dbReference type="SMART" id="SM00382"/>
    </source>
</evidence>
<sequence>MLLGLRISNVAVIEEVEVAFGAGLTVLTGETGAGKSILVDALGLLLGGRADADVIRAGCEEASVEGVFIRTPALGQRLEELGLPDLGEEVLVRRVLGRTGRGKVYVNGALVTVGVLARLTRGAVDIAGQHEHVSLFDSGLHRVLLDRYGALDEALAAYFGEYTALREVESRMDALGGDEAKVRERAEFLRFQLDEIERMDPEAGEDVRLDAERKRLGSAEKLKRHASEAELLVSGEEQSAVETVSRALGLVHDAVKTDATLAPVAQSLSTALSELEEAQRRLNRYVEGLESDPSRLADVEERLDALKRLCRKHGTLLDGLLKKRGEIETELGTLENRKEILEELAAERLRVEERTRKAAAALSRKRVACAVEFSAQVREGLGHLAMGKAAFEVRVMPGETLRPDGSDDVEFFFSANPGEPPRPLAKVASGGEASRLLLALKRALADSDNCGCYILDEADAGVSGAIADVVGRMIKEVSSHRQVLCITHLPQVAAYADAHLLIRKSLKGERTVSEVAVLEAGTERTRELARMMSGVEVTREALGAAEALVRSANRALGSPTPRARSRESGPEGSPRGRLRRTA</sequence>
<dbReference type="NCBIfam" id="TIGR00634">
    <property type="entry name" value="recN"/>
    <property type="match status" value="1"/>
</dbReference>
<dbReference type="SMART" id="SM00382">
    <property type="entry name" value="AAA"/>
    <property type="match status" value="1"/>
</dbReference>
<accession>A0ABX7P1X3</accession>
<evidence type="ECO:0000256" key="6">
    <source>
        <dbReference type="ARBA" id="ARBA00022840"/>
    </source>
</evidence>
<evidence type="ECO:0000256" key="8">
    <source>
        <dbReference type="ARBA" id="ARBA00033408"/>
    </source>
</evidence>